<dbReference type="KEGG" id="pfp:PFL1_03890"/>
<dbReference type="InterPro" id="IPR036052">
    <property type="entry name" value="TrpB-like_PALP_sf"/>
</dbReference>
<dbReference type="SUPFAM" id="SSF53686">
    <property type="entry name" value="Tryptophan synthase beta subunit-like PLP-dependent enzymes"/>
    <property type="match status" value="1"/>
</dbReference>
<accession>A0A061HD99</accession>
<dbReference type="Gene3D" id="3.40.50.1100">
    <property type="match status" value="2"/>
</dbReference>
<sequence length="557" mass="60546">MPTTYEPSRKNVFSGPNSLVDYFNPDKNPPLPMVELPRELNPFYDDNVRVYAKMLTALPATNVKSLPALSLLESGGVLSLDGRPGDEQRFHTVVESSSGSTVTSMAMIARQHGVAKVRAYMSNKVSPTKSKLMRFFGLELALFGGPSQSPPQDPKGGIAKAARDGAEDGVYNPNQYENFANPAAHERWTGKQILEQLPEINVFAAGMGTGGTITGTGKCLKSSRPDMHVIGVCVAPGDKVPGPRPKELLEPVDFEWKDVVDSVEDVTSKTSYTLSMEMCRWGIVSGPSSGFSLQGLYQVLERKKRDGTLHTLRQQNDGKPIECAFLCCDLPFQYVDEYFDKCDPASFRPIVNEHLFKVDQYSYSSTWILDFSAAMTMLVYPRFPLGADASAADLPSPSSMPSSPSSSLGGAGPLSPGLLRPAILDLRSRKDFAAEHLDRSCHVPLSSLREDDPSPYDDAALLATQWTELNARFITNAKDVEHRCPQNGVAELAKLPIEEVIACLRTNGREALVVDYDGETAKLACSVLRKAGVKAFSVEGGFKALKDNGCPLVLGSP</sequence>
<dbReference type="InterPro" id="IPR001926">
    <property type="entry name" value="TrpB-like_PALP"/>
</dbReference>
<dbReference type="PROSITE" id="PS50206">
    <property type="entry name" value="RHODANESE_3"/>
    <property type="match status" value="1"/>
</dbReference>
<dbReference type="InterPro" id="IPR001763">
    <property type="entry name" value="Rhodanese-like_dom"/>
</dbReference>
<dbReference type="SUPFAM" id="SSF52821">
    <property type="entry name" value="Rhodanese/Cell cycle control phosphatase"/>
    <property type="match status" value="1"/>
</dbReference>
<dbReference type="InterPro" id="IPR050214">
    <property type="entry name" value="Cys_Synth/Cystath_Beta-Synth"/>
</dbReference>
<name>A0A061HD99_9BASI</name>
<proteinExistence type="predicted"/>
<protein>
    <recommendedName>
        <fullName evidence="2">Rhodanese domain-containing protein</fullName>
    </recommendedName>
</protein>
<dbReference type="PANTHER" id="PTHR10314">
    <property type="entry name" value="CYSTATHIONINE BETA-SYNTHASE"/>
    <property type="match status" value="1"/>
</dbReference>
<organism evidence="3 4">
    <name type="scientific">Pseudozyma flocculosa PF-1</name>
    <dbReference type="NCBI Taxonomy" id="1277687"/>
    <lineage>
        <taxon>Eukaryota</taxon>
        <taxon>Fungi</taxon>
        <taxon>Dikarya</taxon>
        <taxon>Basidiomycota</taxon>
        <taxon>Ustilaginomycotina</taxon>
        <taxon>Ustilaginomycetes</taxon>
        <taxon>Ustilaginales</taxon>
        <taxon>Ustilaginaceae</taxon>
        <taxon>Pseudozyma</taxon>
    </lineage>
</organism>
<dbReference type="OrthoDB" id="10259545at2759"/>
<dbReference type="CDD" id="cd00158">
    <property type="entry name" value="RHOD"/>
    <property type="match status" value="1"/>
</dbReference>
<dbReference type="Pfam" id="PF00581">
    <property type="entry name" value="Rhodanese"/>
    <property type="match status" value="1"/>
</dbReference>
<dbReference type="HOGENOM" id="CLU_039949_1_0_1"/>
<dbReference type="FunFam" id="3.40.50.1100:FF:000058">
    <property type="entry name" value="Cysteine synthase B, putative"/>
    <property type="match status" value="1"/>
</dbReference>
<reference evidence="3 4" key="1">
    <citation type="journal article" date="2013" name="Plant Cell">
        <title>The transition from a phytopathogenic smut ancestor to an anamorphic biocontrol agent deciphered by comparative whole-genome analysis.</title>
        <authorList>
            <person name="Lefebvre F."/>
            <person name="Joly D.L."/>
            <person name="Labbe C."/>
            <person name="Teichmann B."/>
            <person name="Linning R."/>
            <person name="Belzile F."/>
            <person name="Bakkeren G."/>
            <person name="Belanger R.R."/>
        </authorList>
    </citation>
    <scope>NUCLEOTIDE SEQUENCE [LARGE SCALE GENOMIC DNA]</scope>
    <source>
        <strain evidence="3 4">PF-1</strain>
    </source>
</reference>
<dbReference type="eggNOG" id="KOG1252">
    <property type="taxonomic scope" value="Eukaryota"/>
</dbReference>
<gene>
    <name evidence="3" type="ORF">PFL1_03890</name>
</gene>
<dbReference type="Gene3D" id="3.40.250.10">
    <property type="entry name" value="Rhodanese-like domain"/>
    <property type="match status" value="1"/>
</dbReference>
<evidence type="ECO:0000313" key="3">
    <source>
        <dbReference type="EMBL" id="EPQ28586.1"/>
    </source>
</evidence>
<dbReference type="Proteomes" id="UP000053664">
    <property type="component" value="Unassembled WGS sequence"/>
</dbReference>
<dbReference type="RefSeq" id="XP_007879604.1">
    <property type="nucleotide sequence ID" value="XM_007881413.1"/>
</dbReference>
<dbReference type="AlphaFoldDB" id="A0A061HD99"/>
<evidence type="ECO:0000259" key="2">
    <source>
        <dbReference type="PROSITE" id="PS50206"/>
    </source>
</evidence>
<evidence type="ECO:0000313" key="4">
    <source>
        <dbReference type="Proteomes" id="UP000053664"/>
    </source>
</evidence>
<feature type="region of interest" description="Disordered" evidence="1">
    <location>
        <begin position="393"/>
        <end position="412"/>
    </location>
</feature>
<feature type="domain" description="Rhodanese" evidence="2">
    <location>
        <begin position="423"/>
        <end position="554"/>
    </location>
</feature>
<dbReference type="Pfam" id="PF00291">
    <property type="entry name" value="PALP"/>
    <property type="match status" value="1"/>
</dbReference>
<dbReference type="SMART" id="SM00450">
    <property type="entry name" value="RHOD"/>
    <property type="match status" value="1"/>
</dbReference>
<dbReference type="EMBL" id="KE361634">
    <property type="protein sequence ID" value="EPQ28586.1"/>
    <property type="molecule type" value="Genomic_DNA"/>
</dbReference>
<evidence type="ECO:0000256" key="1">
    <source>
        <dbReference type="SAM" id="MobiDB-lite"/>
    </source>
</evidence>
<dbReference type="GeneID" id="19317997"/>
<dbReference type="InterPro" id="IPR036873">
    <property type="entry name" value="Rhodanese-like_dom_sf"/>
</dbReference>